<dbReference type="EMBL" id="SLWV01000012">
    <property type="protein sequence ID" value="TCO74632.1"/>
    <property type="molecule type" value="Genomic_DNA"/>
</dbReference>
<evidence type="ECO:0000259" key="2">
    <source>
        <dbReference type="SMART" id="SM01117"/>
    </source>
</evidence>
<evidence type="ECO:0000313" key="3">
    <source>
        <dbReference type="EMBL" id="TCO74632.1"/>
    </source>
</evidence>
<protein>
    <submittedName>
        <fullName evidence="3">Putative heme/steroid binding protein</fullName>
    </submittedName>
</protein>
<dbReference type="RefSeq" id="WP_243116614.1">
    <property type="nucleotide sequence ID" value="NZ_SLWV01000012.1"/>
</dbReference>
<dbReference type="InterPro" id="IPR001199">
    <property type="entry name" value="Cyt_B5-like_heme/steroid-bd"/>
</dbReference>
<name>A0A4R2KPF0_9FIRM</name>
<sequence>MNKNEDIAFAIQESIRKINYLKRIKLFALYSYQKFYYGELLKYEESKLRNLTSAFNNNHRTQLKHGNPKQFTIEELAKYDGSNGKPAYIAVNGIVYDVSTESTWGGGTHFGLYAGKDLTDAFNRCHNNEEILKNLPKVGVLKK</sequence>
<gene>
    <name evidence="3" type="ORF">EV214_112113</name>
</gene>
<proteinExistence type="inferred from homology"/>
<comment type="similarity">
    <text evidence="1">Belongs to the cytochrome b5 family. MAPR subfamily.</text>
</comment>
<dbReference type="PANTHER" id="PTHR10281:SF76">
    <property type="entry name" value="CALCUTTA CUP-RELATED"/>
    <property type="match status" value="1"/>
</dbReference>
<keyword evidence="4" id="KW-1185">Reference proteome</keyword>
<evidence type="ECO:0000313" key="4">
    <source>
        <dbReference type="Proteomes" id="UP000294919"/>
    </source>
</evidence>
<evidence type="ECO:0000256" key="1">
    <source>
        <dbReference type="ARBA" id="ARBA00038357"/>
    </source>
</evidence>
<dbReference type="Proteomes" id="UP000294919">
    <property type="component" value="Unassembled WGS sequence"/>
</dbReference>
<accession>A0A4R2KPF0</accession>
<dbReference type="PANTHER" id="PTHR10281">
    <property type="entry name" value="MEMBRANE-ASSOCIATED PROGESTERONE RECEPTOR COMPONENT-RELATED"/>
    <property type="match status" value="1"/>
</dbReference>
<comment type="caution">
    <text evidence="3">The sequence shown here is derived from an EMBL/GenBank/DDBJ whole genome shotgun (WGS) entry which is preliminary data.</text>
</comment>
<organism evidence="3 4">
    <name type="scientific">Marinisporobacter balticus</name>
    <dbReference type="NCBI Taxonomy" id="2018667"/>
    <lineage>
        <taxon>Bacteria</taxon>
        <taxon>Bacillati</taxon>
        <taxon>Bacillota</taxon>
        <taxon>Clostridia</taxon>
        <taxon>Peptostreptococcales</taxon>
        <taxon>Thermotaleaceae</taxon>
        <taxon>Marinisporobacter</taxon>
    </lineage>
</organism>
<dbReference type="InterPro" id="IPR050577">
    <property type="entry name" value="MAPR/NEUFC/NENF-like"/>
</dbReference>
<feature type="domain" description="Cytochrome b5 heme-binding" evidence="2">
    <location>
        <begin position="71"/>
        <end position="142"/>
    </location>
</feature>
<dbReference type="SUPFAM" id="SSF55856">
    <property type="entry name" value="Cytochrome b5-like heme/steroid binding domain"/>
    <property type="match status" value="1"/>
</dbReference>
<dbReference type="Pfam" id="PF00173">
    <property type="entry name" value="Cyt-b5"/>
    <property type="match status" value="1"/>
</dbReference>
<dbReference type="Gene3D" id="3.10.120.10">
    <property type="entry name" value="Cytochrome b5-like heme/steroid binding domain"/>
    <property type="match status" value="1"/>
</dbReference>
<dbReference type="InterPro" id="IPR036400">
    <property type="entry name" value="Cyt_B5-like_heme/steroid_sf"/>
</dbReference>
<dbReference type="AlphaFoldDB" id="A0A4R2KPF0"/>
<reference evidence="3 4" key="1">
    <citation type="submission" date="2019-03" db="EMBL/GenBank/DDBJ databases">
        <title>Genomic Encyclopedia of Type Strains, Phase IV (KMG-IV): sequencing the most valuable type-strain genomes for metagenomic binning, comparative biology and taxonomic classification.</title>
        <authorList>
            <person name="Goeker M."/>
        </authorList>
    </citation>
    <scope>NUCLEOTIDE SEQUENCE [LARGE SCALE GENOMIC DNA]</scope>
    <source>
        <strain evidence="3 4">DSM 102940</strain>
    </source>
</reference>
<dbReference type="SMART" id="SM01117">
    <property type="entry name" value="Cyt-b5"/>
    <property type="match status" value="1"/>
</dbReference>